<evidence type="ECO:0000313" key="4">
    <source>
        <dbReference type="Proteomes" id="UP000601108"/>
    </source>
</evidence>
<evidence type="ECO:0000259" key="2">
    <source>
        <dbReference type="Pfam" id="PF13239"/>
    </source>
</evidence>
<keyword evidence="1" id="KW-0812">Transmembrane</keyword>
<protein>
    <submittedName>
        <fullName evidence="3">Histidine kinase</fullName>
    </submittedName>
</protein>
<dbReference type="EMBL" id="BMWS01000032">
    <property type="protein sequence ID" value="GGX31713.1"/>
    <property type="molecule type" value="Genomic_DNA"/>
</dbReference>
<keyword evidence="1" id="KW-1133">Transmembrane helix</keyword>
<keyword evidence="4" id="KW-1185">Reference proteome</keyword>
<keyword evidence="3" id="KW-0418">Kinase</keyword>
<name>A0A918JXZ9_9FLAO</name>
<dbReference type="GO" id="GO:0016301">
    <property type="term" value="F:kinase activity"/>
    <property type="evidence" value="ECO:0007669"/>
    <property type="project" value="UniProtKB-KW"/>
</dbReference>
<feature type="transmembrane region" description="Helical" evidence="1">
    <location>
        <begin position="23"/>
        <end position="43"/>
    </location>
</feature>
<dbReference type="InterPro" id="IPR025698">
    <property type="entry name" value="2TM_dom"/>
</dbReference>
<organism evidence="3 4">
    <name type="scientific">Aquimarina muelleri</name>
    <dbReference type="NCBI Taxonomy" id="279356"/>
    <lineage>
        <taxon>Bacteria</taxon>
        <taxon>Pseudomonadati</taxon>
        <taxon>Bacteroidota</taxon>
        <taxon>Flavobacteriia</taxon>
        <taxon>Flavobacteriales</taxon>
        <taxon>Flavobacteriaceae</taxon>
        <taxon>Aquimarina</taxon>
    </lineage>
</organism>
<feature type="transmembrane region" description="Helical" evidence="1">
    <location>
        <begin position="49"/>
        <end position="68"/>
    </location>
</feature>
<evidence type="ECO:0000313" key="3">
    <source>
        <dbReference type="EMBL" id="GGX31713.1"/>
    </source>
</evidence>
<dbReference type="Pfam" id="PF13239">
    <property type="entry name" value="2TM"/>
    <property type="match status" value="1"/>
</dbReference>
<reference evidence="3 4" key="1">
    <citation type="journal article" date="2014" name="Int. J. Syst. Evol. Microbiol.">
        <title>Complete genome sequence of Corynebacterium casei LMG S-19264T (=DSM 44701T), isolated from a smear-ripened cheese.</title>
        <authorList>
            <consortium name="US DOE Joint Genome Institute (JGI-PGF)"/>
            <person name="Walter F."/>
            <person name="Albersmeier A."/>
            <person name="Kalinowski J."/>
            <person name="Ruckert C."/>
        </authorList>
    </citation>
    <scope>NUCLEOTIDE SEQUENCE [LARGE SCALE GENOMIC DNA]</scope>
    <source>
        <strain evidence="3 4">KCTC 12285</strain>
    </source>
</reference>
<proteinExistence type="predicted"/>
<keyword evidence="1" id="KW-0472">Membrane</keyword>
<dbReference type="RefSeq" id="WP_027413451.1">
    <property type="nucleotide sequence ID" value="NZ_BMWS01000032.1"/>
</dbReference>
<feature type="domain" description="2TM" evidence="2">
    <location>
        <begin position="11"/>
        <end position="91"/>
    </location>
</feature>
<evidence type="ECO:0000256" key="1">
    <source>
        <dbReference type="SAM" id="Phobius"/>
    </source>
</evidence>
<keyword evidence="3" id="KW-0808">Transferase</keyword>
<dbReference type="AlphaFoldDB" id="A0A918JXZ9"/>
<accession>A0A918JXZ9</accession>
<sequence>MKDFNEQKRYERAKNRVEDLKKFYNNLISYTVIISFLAGINYYQNEWRSAWFLWAAFGWGIGIIFHAIKAYRVNPMFNKDWEEQKIRKYMEEEQDNNKQLWE</sequence>
<dbReference type="Proteomes" id="UP000601108">
    <property type="component" value="Unassembled WGS sequence"/>
</dbReference>
<gene>
    <name evidence="3" type="ORF">GCM10007384_35910</name>
</gene>
<comment type="caution">
    <text evidence="3">The sequence shown here is derived from an EMBL/GenBank/DDBJ whole genome shotgun (WGS) entry which is preliminary data.</text>
</comment>